<protein>
    <submittedName>
        <fullName evidence="2 3">Iron-containing redox enzyme family protein</fullName>
    </submittedName>
</protein>
<dbReference type="WBParaSite" id="maker-unitig_7913-snap-gene-0.3-mRNA-1">
    <property type="protein sequence ID" value="maker-unitig_7913-snap-gene-0.3-mRNA-1"/>
    <property type="gene ID" value="maker-unitig_7913-snap-gene-0.3"/>
</dbReference>
<dbReference type="Proteomes" id="UP000095280">
    <property type="component" value="Unplaced"/>
</dbReference>
<dbReference type="WBParaSite" id="maker-uti_cns_0047166-snap-gene-0.3-mRNA-1">
    <property type="protein sequence ID" value="maker-uti_cns_0047166-snap-gene-0.3-mRNA-1"/>
    <property type="gene ID" value="maker-uti_cns_0047166-snap-gene-0.3"/>
</dbReference>
<organism evidence="1 2">
    <name type="scientific">Macrostomum lignano</name>
    <dbReference type="NCBI Taxonomy" id="282301"/>
    <lineage>
        <taxon>Eukaryota</taxon>
        <taxon>Metazoa</taxon>
        <taxon>Spiralia</taxon>
        <taxon>Lophotrochozoa</taxon>
        <taxon>Platyhelminthes</taxon>
        <taxon>Rhabditophora</taxon>
        <taxon>Macrostomorpha</taxon>
        <taxon>Macrostomida</taxon>
        <taxon>Macrostomidae</taxon>
        <taxon>Macrostomum</taxon>
    </lineage>
</organism>
<evidence type="ECO:0000313" key="1">
    <source>
        <dbReference type="Proteomes" id="UP000095280"/>
    </source>
</evidence>
<reference evidence="2 3" key="1">
    <citation type="submission" date="2016-11" db="UniProtKB">
        <authorList>
            <consortium name="WormBaseParasite"/>
        </authorList>
    </citation>
    <scope>IDENTIFICATION</scope>
</reference>
<dbReference type="WBParaSite" id="maker-uti_cns_0048795-snap-gene-0.5-mRNA-1">
    <property type="protein sequence ID" value="maker-uti_cns_0048795-snap-gene-0.5-mRNA-1"/>
    <property type="gene ID" value="maker-uti_cns_0048795-snap-gene-0.5"/>
</dbReference>
<evidence type="ECO:0000313" key="3">
    <source>
        <dbReference type="WBParaSite" id="maker-uti_cns_0047166-snap-gene-0.3-mRNA-1"/>
    </source>
</evidence>
<keyword evidence="1" id="KW-1185">Reference proteome</keyword>
<proteinExistence type="predicted"/>
<sequence length="92" mass="9866">MGVRRSQADLVECGQFEAEATAGGTAAEPACMPDPAAWPSSPDGGQSHVPAIYQLFDDNLAVTAEYVRHQQGADHPKYHRALAAFVTLRTKL</sequence>
<name>A0A1I8FTM8_9PLAT</name>
<accession>A0A1I8FTM8</accession>
<evidence type="ECO:0000313" key="2">
    <source>
        <dbReference type="WBParaSite" id="maker-unitig_7913-snap-gene-0.3-mRNA-1"/>
    </source>
</evidence>
<dbReference type="AlphaFoldDB" id="A0A1I8FTM8"/>